<name>A0A256FE19_9HYPH</name>
<reference evidence="1 2" key="1">
    <citation type="submission" date="2017-07" db="EMBL/GenBank/DDBJ databases">
        <title>Phylogenetic study on the rhizospheric bacterium Ochrobactrum sp. A44.</title>
        <authorList>
            <person name="Krzyzanowska D.M."/>
            <person name="Ossowicki A."/>
            <person name="Rajewska M."/>
            <person name="Maciag T."/>
            <person name="Kaczynski Z."/>
            <person name="Czerwicka M."/>
            <person name="Jafra S."/>
        </authorList>
    </citation>
    <scope>NUCLEOTIDE SEQUENCE [LARGE SCALE GENOMIC DNA]</scope>
    <source>
        <strain evidence="1 2">OgA9a</strain>
    </source>
</reference>
<sequence>MDKGAIIRLHNNQILLNSSFQNTILSITKLFSFYSGRQLRHS</sequence>
<accession>A0A256FE19</accession>
<dbReference type="Proteomes" id="UP000216478">
    <property type="component" value="Unassembled WGS sequence"/>
</dbReference>
<dbReference type="AlphaFoldDB" id="A0A256FE19"/>
<organism evidence="1 2">
    <name type="scientific">Brucella grignonensis</name>
    <dbReference type="NCBI Taxonomy" id="94627"/>
    <lineage>
        <taxon>Bacteria</taxon>
        <taxon>Pseudomonadati</taxon>
        <taxon>Pseudomonadota</taxon>
        <taxon>Alphaproteobacteria</taxon>
        <taxon>Hyphomicrobiales</taxon>
        <taxon>Brucellaceae</taxon>
        <taxon>Brucella/Ochrobactrum group</taxon>
        <taxon>Brucella</taxon>
    </lineage>
</organism>
<proteinExistence type="predicted"/>
<gene>
    <name evidence="1" type="ORF">CEV33_0840</name>
</gene>
<dbReference type="EMBL" id="NNRL01000158">
    <property type="protein sequence ID" value="OYR13117.1"/>
    <property type="molecule type" value="Genomic_DNA"/>
</dbReference>
<keyword evidence="2" id="KW-1185">Reference proteome</keyword>
<protein>
    <submittedName>
        <fullName evidence="1">Uncharacterized protein</fullName>
    </submittedName>
</protein>
<comment type="caution">
    <text evidence="1">The sequence shown here is derived from an EMBL/GenBank/DDBJ whole genome shotgun (WGS) entry which is preliminary data.</text>
</comment>
<evidence type="ECO:0000313" key="2">
    <source>
        <dbReference type="Proteomes" id="UP000216478"/>
    </source>
</evidence>
<evidence type="ECO:0000313" key="1">
    <source>
        <dbReference type="EMBL" id="OYR13117.1"/>
    </source>
</evidence>